<reference evidence="1" key="1">
    <citation type="submission" date="2023-02" db="EMBL/GenBank/DDBJ databases">
        <title>Genome of toxic invasive species Heracleum sosnowskyi carries increased number of genes despite the absence of recent whole-genome duplications.</title>
        <authorList>
            <person name="Schelkunov M."/>
            <person name="Shtratnikova V."/>
            <person name="Makarenko M."/>
            <person name="Klepikova A."/>
            <person name="Omelchenko D."/>
            <person name="Novikova G."/>
            <person name="Obukhova E."/>
            <person name="Bogdanov V."/>
            <person name="Penin A."/>
            <person name="Logacheva M."/>
        </authorList>
    </citation>
    <scope>NUCLEOTIDE SEQUENCE</scope>
    <source>
        <strain evidence="1">Hsosn_3</strain>
        <tissue evidence="1">Leaf</tissue>
    </source>
</reference>
<evidence type="ECO:0000313" key="1">
    <source>
        <dbReference type="EMBL" id="KAK1399008.1"/>
    </source>
</evidence>
<evidence type="ECO:0000313" key="2">
    <source>
        <dbReference type="Proteomes" id="UP001237642"/>
    </source>
</evidence>
<reference evidence="1" key="2">
    <citation type="submission" date="2023-05" db="EMBL/GenBank/DDBJ databases">
        <authorList>
            <person name="Schelkunov M.I."/>
        </authorList>
    </citation>
    <scope>NUCLEOTIDE SEQUENCE</scope>
    <source>
        <strain evidence="1">Hsosn_3</strain>
        <tissue evidence="1">Leaf</tissue>
    </source>
</reference>
<proteinExistence type="predicted"/>
<comment type="caution">
    <text evidence="1">The sequence shown here is derived from an EMBL/GenBank/DDBJ whole genome shotgun (WGS) entry which is preliminary data.</text>
</comment>
<sequence length="127" mass="14409">MQVLIKRFVVSIHGSGVHKGLSYVAFTLRDDSRILFSDTHGVVNVWDRRLSELPCLELTTNSSSTLNSIQLDVEEQIRNTGIWKILHAIHPDSIRVRLIAKEIVEALQRGLRKEQVLDGWPLSLLSL</sequence>
<name>A0AAD8J816_9APIA</name>
<gene>
    <name evidence="1" type="ORF">POM88_008871</name>
</gene>
<keyword evidence="2" id="KW-1185">Reference proteome</keyword>
<organism evidence="1 2">
    <name type="scientific">Heracleum sosnowskyi</name>
    <dbReference type="NCBI Taxonomy" id="360622"/>
    <lineage>
        <taxon>Eukaryota</taxon>
        <taxon>Viridiplantae</taxon>
        <taxon>Streptophyta</taxon>
        <taxon>Embryophyta</taxon>
        <taxon>Tracheophyta</taxon>
        <taxon>Spermatophyta</taxon>
        <taxon>Magnoliopsida</taxon>
        <taxon>eudicotyledons</taxon>
        <taxon>Gunneridae</taxon>
        <taxon>Pentapetalae</taxon>
        <taxon>asterids</taxon>
        <taxon>campanulids</taxon>
        <taxon>Apiales</taxon>
        <taxon>Apiaceae</taxon>
        <taxon>Apioideae</taxon>
        <taxon>apioid superclade</taxon>
        <taxon>Tordylieae</taxon>
        <taxon>Tordyliinae</taxon>
        <taxon>Heracleum</taxon>
    </lineage>
</organism>
<protein>
    <submittedName>
        <fullName evidence="1">Uncharacterized protein</fullName>
    </submittedName>
</protein>
<dbReference type="AlphaFoldDB" id="A0AAD8J816"/>
<accession>A0AAD8J816</accession>
<dbReference type="EMBL" id="JAUIZM010000002">
    <property type="protein sequence ID" value="KAK1399008.1"/>
    <property type="molecule type" value="Genomic_DNA"/>
</dbReference>
<dbReference type="Proteomes" id="UP001237642">
    <property type="component" value="Unassembled WGS sequence"/>
</dbReference>